<dbReference type="Proteomes" id="UP001446871">
    <property type="component" value="Unassembled WGS sequence"/>
</dbReference>
<organism evidence="2 3">
    <name type="scientific">Apiospora saccharicola</name>
    <dbReference type="NCBI Taxonomy" id="335842"/>
    <lineage>
        <taxon>Eukaryota</taxon>
        <taxon>Fungi</taxon>
        <taxon>Dikarya</taxon>
        <taxon>Ascomycota</taxon>
        <taxon>Pezizomycotina</taxon>
        <taxon>Sordariomycetes</taxon>
        <taxon>Xylariomycetidae</taxon>
        <taxon>Amphisphaeriales</taxon>
        <taxon>Apiosporaceae</taxon>
        <taxon>Apiospora</taxon>
    </lineage>
</organism>
<evidence type="ECO:0000313" key="2">
    <source>
        <dbReference type="EMBL" id="KAK8063561.1"/>
    </source>
</evidence>
<keyword evidence="3" id="KW-1185">Reference proteome</keyword>
<evidence type="ECO:0000313" key="3">
    <source>
        <dbReference type="Proteomes" id="UP001446871"/>
    </source>
</evidence>
<dbReference type="EMBL" id="JAQQWM010000005">
    <property type="protein sequence ID" value="KAK8063561.1"/>
    <property type="molecule type" value="Genomic_DNA"/>
</dbReference>
<comment type="caution">
    <text evidence="2">The sequence shown here is derived from an EMBL/GenBank/DDBJ whole genome shotgun (WGS) entry which is preliminary data.</text>
</comment>
<protein>
    <submittedName>
        <fullName evidence="2">Uncharacterized protein</fullName>
    </submittedName>
</protein>
<feature type="region of interest" description="Disordered" evidence="1">
    <location>
        <begin position="1"/>
        <end position="26"/>
    </location>
</feature>
<accession>A0ABR1UZT1</accession>
<evidence type="ECO:0000256" key="1">
    <source>
        <dbReference type="SAM" id="MobiDB-lite"/>
    </source>
</evidence>
<proteinExistence type="predicted"/>
<sequence length="161" mass="17483">MPPHLLRPLPRHHLVDHPPPRLQHRRHVRQRHGLEPPRLHQPLHRLLRLAGLDLHDDGVDREPLPQHVDDDGVLVPGAAAAVAVLDVGRHGQVDPVEVRAAPAEPDPPALVLLGRHPGVGPRHPPRAHRVVGRVVVLLGAVRDVLDAVRGGHGCCGGGWVL</sequence>
<name>A0ABR1UZT1_9PEZI</name>
<gene>
    <name evidence="2" type="ORF">PG996_008213</name>
</gene>
<reference evidence="2 3" key="1">
    <citation type="submission" date="2023-01" db="EMBL/GenBank/DDBJ databases">
        <title>Analysis of 21 Apiospora genomes using comparative genomics revels a genus with tremendous synthesis potential of carbohydrate active enzymes and secondary metabolites.</title>
        <authorList>
            <person name="Sorensen T."/>
        </authorList>
    </citation>
    <scope>NUCLEOTIDE SEQUENCE [LARGE SCALE GENOMIC DNA]</scope>
    <source>
        <strain evidence="2 3">CBS 83171</strain>
    </source>
</reference>